<keyword evidence="1" id="KW-0812">Transmembrane</keyword>
<dbReference type="InterPro" id="IPR007973">
    <property type="entry name" value="Pilus_assembly_TraE"/>
</dbReference>
<organism evidence="2 3">
    <name type="scientific">Vibrio vulnificus (strain YJ016)</name>
    <dbReference type="NCBI Taxonomy" id="196600"/>
    <lineage>
        <taxon>Bacteria</taxon>
        <taxon>Pseudomonadati</taxon>
        <taxon>Pseudomonadota</taxon>
        <taxon>Gammaproteobacteria</taxon>
        <taxon>Vibrionales</taxon>
        <taxon>Vibrionaceae</taxon>
        <taxon>Vibrio</taxon>
    </lineage>
</organism>
<evidence type="ECO:0000313" key="3">
    <source>
        <dbReference type="Proteomes" id="UP000002675"/>
    </source>
</evidence>
<name>Q7MBN7_VIBVY</name>
<evidence type="ECO:0000313" key="2">
    <source>
        <dbReference type="EMBL" id="BAC97729.1"/>
    </source>
</evidence>
<keyword evidence="2" id="KW-0614">Plasmid</keyword>
<geneLocation type="plasmid" evidence="2 3">
    <name>pYJ016</name>
</geneLocation>
<keyword evidence="1" id="KW-0472">Membrane</keyword>
<dbReference type="HOGENOM" id="CLU_122398_0_0_6"/>
<dbReference type="Pfam" id="PF05309">
    <property type="entry name" value="TraE"/>
    <property type="match status" value="1"/>
</dbReference>
<dbReference type="AlphaFoldDB" id="Q7MBN7"/>
<dbReference type="NCBIfam" id="TIGR02761">
    <property type="entry name" value="TraE_TIGR"/>
    <property type="match status" value="1"/>
</dbReference>
<sequence length="200" mass="22816">MDFLRSLTFMDPYIKRDRLAIKSLLNFLLVAGFLAMLITNLVLGYTSYQALTHQSRTLIPPTISKAFTVSDGAVDEPYLEQMADYLLYLKLNVTPANVSRQFGQLLEYVDAQSWNSVQPKLLREATVIKKDNISSQFSVDSIRISLDTLQVQLYGKLQKYVGRRALEPEMKWYQVSFSYEQGSIGLLSIEEVEVKNDESP</sequence>
<reference evidence="2 3" key="1">
    <citation type="journal article" date="2003" name="Genome Res.">
        <title>Comparative genome analysis of Vibrio vulnificus, a marine pathogen.</title>
        <authorList>
            <person name="Chen C.Y."/>
            <person name="Wu K.M."/>
            <person name="Chang Y.C."/>
            <person name="Chang C.H."/>
            <person name="Tsai H.C."/>
            <person name="Liao T.L."/>
            <person name="Liu Y.M."/>
            <person name="Chen H.J."/>
            <person name="Shen A.B."/>
            <person name="Li J.C."/>
            <person name="Su T.L."/>
            <person name="Shao C.P."/>
            <person name="Lee C.T."/>
            <person name="Hor L.I."/>
            <person name="Tsai S.F."/>
        </authorList>
    </citation>
    <scope>NUCLEOTIDE SEQUENCE [LARGE SCALE GENOMIC DNA]</scope>
    <source>
        <strain evidence="2 3">YJ016</strain>
        <plasmid evidence="2">pYJ016</plasmid>
    </source>
</reference>
<feature type="transmembrane region" description="Helical" evidence="1">
    <location>
        <begin position="24"/>
        <end position="48"/>
    </location>
</feature>
<dbReference type="Proteomes" id="UP000002675">
    <property type="component" value="Plasmid pYJ016"/>
</dbReference>
<proteinExistence type="predicted"/>
<accession>Q7MBN7</accession>
<dbReference type="EMBL" id="AP005352">
    <property type="protein sequence ID" value="BAC97729.1"/>
    <property type="molecule type" value="Genomic_DNA"/>
</dbReference>
<gene>
    <name evidence="2" type="ordered locus">VVP06</name>
</gene>
<keyword evidence="1" id="KW-1133">Transmembrane helix</keyword>
<protein>
    <submittedName>
        <fullName evidence="2">Putative conjugative transfer protein TraE</fullName>
    </submittedName>
</protein>
<evidence type="ECO:0000256" key="1">
    <source>
        <dbReference type="SAM" id="Phobius"/>
    </source>
</evidence>
<dbReference type="KEGG" id="vvy:VVP06"/>